<protein>
    <submittedName>
        <fullName evidence="6">UDP-N-acetyl-D-galactosamine dehydrogenase</fullName>
    </submittedName>
</protein>
<keyword evidence="7" id="KW-1185">Reference proteome</keyword>
<name>A0A1M6TC78_9AQUI</name>
<dbReference type="EMBL" id="LT670846">
    <property type="protein sequence ID" value="SHK54581.1"/>
    <property type="molecule type" value="Genomic_DNA"/>
</dbReference>
<proteinExistence type="inferred from homology"/>
<dbReference type="STRING" id="381751.SAMN05444391_1393"/>
<dbReference type="AlphaFoldDB" id="A0A1M6TC78"/>
<dbReference type="InterPro" id="IPR014027">
    <property type="entry name" value="UDP-Glc/GDP-Man_DH_C"/>
</dbReference>
<dbReference type="PIRSF" id="PIRSF500136">
    <property type="entry name" value="UDP_ManNAc_DH"/>
    <property type="match status" value="1"/>
</dbReference>
<dbReference type="GO" id="GO:0051287">
    <property type="term" value="F:NAD binding"/>
    <property type="evidence" value="ECO:0007669"/>
    <property type="project" value="InterPro"/>
</dbReference>
<dbReference type="PIRSF" id="PIRSF000124">
    <property type="entry name" value="UDPglc_GDPman_dh"/>
    <property type="match status" value="1"/>
</dbReference>
<dbReference type="InterPro" id="IPR008927">
    <property type="entry name" value="6-PGluconate_DH-like_C_sf"/>
</dbReference>
<gene>
    <name evidence="6" type="ORF">SAMN05444391_1393</name>
</gene>
<comment type="similarity">
    <text evidence="1 4">Belongs to the UDP-glucose/GDP-mannose dehydrogenase family.</text>
</comment>
<evidence type="ECO:0000313" key="7">
    <source>
        <dbReference type="Proteomes" id="UP000189810"/>
    </source>
</evidence>
<dbReference type="SUPFAM" id="SSF51735">
    <property type="entry name" value="NAD(P)-binding Rossmann-fold domains"/>
    <property type="match status" value="1"/>
</dbReference>
<dbReference type="Pfam" id="PF03720">
    <property type="entry name" value="UDPG_MGDP_dh_C"/>
    <property type="match status" value="1"/>
</dbReference>
<accession>A0A1M6TC78</accession>
<dbReference type="Gene3D" id="3.40.50.720">
    <property type="entry name" value="NAD(P)-binding Rossmann-like Domain"/>
    <property type="match status" value="2"/>
</dbReference>
<evidence type="ECO:0000256" key="1">
    <source>
        <dbReference type="ARBA" id="ARBA00006601"/>
    </source>
</evidence>
<dbReference type="InterPro" id="IPR036291">
    <property type="entry name" value="NAD(P)-bd_dom_sf"/>
</dbReference>
<evidence type="ECO:0000259" key="5">
    <source>
        <dbReference type="SMART" id="SM00984"/>
    </source>
</evidence>
<dbReference type="PANTHER" id="PTHR43491:SF2">
    <property type="entry name" value="UDP-N-ACETYL-D-MANNOSAMINE DEHYDROGENASE"/>
    <property type="match status" value="1"/>
</dbReference>
<dbReference type="Pfam" id="PF03721">
    <property type="entry name" value="UDPG_MGDP_dh_N"/>
    <property type="match status" value="1"/>
</dbReference>
<dbReference type="InterPro" id="IPR028359">
    <property type="entry name" value="UDP_ManNAc/GlcNAc_DH"/>
</dbReference>
<dbReference type="GO" id="GO:0000271">
    <property type="term" value="P:polysaccharide biosynthetic process"/>
    <property type="evidence" value="ECO:0007669"/>
    <property type="project" value="InterPro"/>
</dbReference>
<dbReference type="InterPro" id="IPR014026">
    <property type="entry name" value="UDP-Glc/GDP-Man_DH_dimer"/>
</dbReference>
<dbReference type="InterPro" id="IPR017476">
    <property type="entry name" value="UDP-Glc/GDP-Man"/>
</dbReference>
<evidence type="ECO:0000256" key="4">
    <source>
        <dbReference type="PIRNR" id="PIRNR000124"/>
    </source>
</evidence>
<dbReference type="Pfam" id="PF00984">
    <property type="entry name" value="UDPG_MGDP_dh"/>
    <property type="match status" value="1"/>
</dbReference>
<dbReference type="NCBIfam" id="TIGR03026">
    <property type="entry name" value="NDP-sugDHase"/>
    <property type="match status" value="1"/>
</dbReference>
<feature type="domain" description="UDP-glucose/GDP-mannose dehydrogenase C-terminal" evidence="5">
    <location>
        <begin position="317"/>
        <end position="416"/>
    </location>
</feature>
<keyword evidence="3" id="KW-0520">NAD</keyword>
<keyword evidence="2" id="KW-0560">Oxidoreductase</keyword>
<dbReference type="GO" id="GO:0016628">
    <property type="term" value="F:oxidoreductase activity, acting on the CH-CH group of donors, NAD or NADP as acceptor"/>
    <property type="evidence" value="ECO:0007669"/>
    <property type="project" value="InterPro"/>
</dbReference>
<evidence type="ECO:0000256" key="3">
    <source>
        <dbReference type="ARBA" id="ARBA00023027"/>
    </source>
</evidence>
<evidence type="ECO:0000256" key="2">
    <source>
        <dbReference type="ARBA" id="ARBA00023002"/>
    </source>
</evidence>
<dbReference type="InterPro" id="IPR036220">
    <property type="entry name" value="UDP-Glc/GDP-Man_DH_C_sf"/>
</dbReference>
<dbReference type="Proteomes" id="UP000189810">
    <property type="component" value="Chromosome I"/>
</dbReference>
<dbReference type="PANTHER" id="PTHR43491">
    <property type="entry name" value="UDP-N-ACETYL-D-MANNOSAMINE DEHYDROGENASE"/>
    <property type="match status" value="1"/>
</dbReference>
<dbReference type="InterPro" id="IPR001732">
    <property type="entry name" value="UDP-Glc/GDP-Man_DH_N"/>
</dbReference>
<sequence>MFNPTKDKICVVGLGYVGLPLAVLLSKKFKVVGYDTKKERIEELKSGIDSTGEVPPEKLKSSTLEFSHDEKVISECKVIIVAVPTPVDKLKNPDLSFLRSASQVVGRNMQKGSVVVYESTVYPGATEEVCIPILEKESSLKWKRDFWVGYSPERVNPGDREHTLEKVVKVVAGDTPQTAELLSQIYGSVIEAGVYVAPDIRTAEAAKVIENIQRDVNIALINELALIFHRLGLDTHEVLKAASTKWNFLRFEPGLVGGHCIPVDPYYLAHKSQEVGYVPKLILAGRSVNEDIPIYIAHQVVKLLIKAGKKVKGSKLLVLGLSFKENVPDTRNSKVFPLCKELEEFGCDVFVYDPVAERELEESVNRIEDPIKYSPYDAVIFAVRHRVLLEEFTPDRIRSISTEPYILVDIKGIFSRKDVDGFVYWRL</sequence>
<evidence type="ECO:0000313" key="6">
    <source>
        <dbReference type="EMBL" id="SHK54581.1"/>
    </source>
</evidence>
<dbReference type="SMART" id="SM00984">
    <property type="entry name" value="UDPG_MGDP_dh_C"/>
    <property type="match status" value="1"/>
</dbReference>
<dbReference type="GO" id="GO:0016616">
    <property type="term" value="F:oxidoreductase activity, acting on the CH-OH group of donors, NAD or NADP as acceptor"/>
    <property type="evidence" value="ECO:0007669"/>
    <property type="project" value="InterPro"/>
</dbReference>
<dbReference type="SUPFAM" id="SSF52413">
    <property type="entry name" value="UDP-glucose/GDP-mannose dehydrogenase C-terminal domain"/>
    <property type="match status" value="1"/>
</dbReference>
<organism evidence="6 7">
    <name type="scientific">Thermocrinis minervae</name>
    <dbReference type="NCBI Taxonomy" id="381751"/>
    <lineage>
        <taxon>Bacteria</taxon>
        <taxon>Pseudomonadati</taxon>
        <taxon>Aquificota</taxon>
        <taxon>Aquificia</taxon>
        <taxon>Aquificales</taxon>
        <taxon>Aquificaceae</taxon>
        <taxon>Thermocrinis</taxon>
    </lineage>
</organism>
<reference evidence="6 7" key="1">
    <citation type="submission" date="2016-11" db="EMBL/GenBank/DDBJ databases">
        <authorList>
            <person name="Jaros S."/>
            <person name="Januszkiewicz K."/>
            <person name="Wedrychowicz H."/>
        </authorList>
    </citation>
    <scope>NUCLEOTIDE SEQUENCE [LARGE SCALE GENOMIC DNA]</scope>
    <source>
        <strain evidence="6 7">DSM 19557</strain>
    </source>
</reference>
<dbReference type="SUPFAM" id="SSF48179">
    <property type="entry name" value="6-phosphogluconate dehydrogenase C-terminal domain-like"/>
    <property type="match status" value="1"/>
</dbReference>